<dbReference type="InterPro" id="IPR033753">
    <property type="entry name" value="GCV_H/Fam206"/>
</dbReference>
<dbReference type="CDD" id="cd06848">
    <property type="entry name" value="GCS_H"/>
    <property type="match status" value="1"/>
</dbReference>
<keyword evidence="2 3" id="KW-0450">Lipoyl</keyword>
<feature type="modified residue" description="N6-lipoyllysine" evidence="3 4">
    <location>
        <position position="62"/>
    </location>
</feature>
<dbReference type="PROSITE" id="PS00189">
    <property type="entry name" value="LIPOYL"/>
    <property type="match status" value="1"/>
</dbReference>
<dbReference type="EMBL" id="DRTT01000110">
    <property type="protein sequence ID" value="HHF98615.1"/>
    <property type="molecule type" value="Genomic_DNA"/>
</dbReference>
<sequence>MYPEILKYTESHQWIRVEEGVGTVGITHYGQEKMGNIVYVELPEKGREVKKGESFSTLESVKAVFGVPSPVSGRITEVNKSLEDDPSLINKDPYNRGWLVKIKISDHSELDLLLTSGDYENVVKEEID</sequence>
<dbReference type="Proteomes" id="UP000886070">
    <property type="component" value="Unassembled WGS sequence"/>
</dbReference>
<comment type="caution">
    <text evidence="6">The sequence shown here is derived from an EMBL/GenBank/DDBJ whole genome shotgun (WGS) entry which is preliminary data.</text>
</comment>
<dbReference type="GO" id="GO:0019464">
    <property type="term" value="P:glycine decarboxylation via glycine cleavage system"/>
    <property type="evidence" value="ECO:0007669"/>
    <property type="project" value="UniProtKB-UniRule"/>
</dbReference>
<evidence type="ECO:0000256" key="4">
    <source>
        <dbReference type="PIRSR" id="PIRSR617453-50"/>
    </source>
</evidence>
<comment type="function">
    <text evidence="3">The glycine cleavage system catalyzes the degradation of glycine. The H protein shuttles the methylamine group of glycine from the P protein to the T protein.</text>
</comment>
<dbReference type="AlphaFoldDB" id="A0A7V5HZ61"/>
<dbReference type="PANTHER" id="PTHR11715:SF3">
    <property type="entry name" value="GLYCINE CLEAVAGE SYSTEM H PROTEIN-RELATED"/>
    <property type="match status" value="1"/>
</dbReference>
<proteinExistence type="inferred from homology"/>
<dbReference type="InterPro" id="IPR017453">
    <property type="entry name" value="GCV_H_sub"/>
</dbReference>
<dbReference type="GO" id="GO:0009249">
    <property type="term" value="P:protein lipoylation"/>
    <property type="evidence" value="ECO:0007669"/>
    <property type="project" value="TreeGrafter"/>
</dbReference>
<dbReference type="Pfam" id="PF01597">
    <property type="entry name" value="GCV_H"/>
    <property type="match status" value="1"/>
</dbReference>
<evidence type="ECO:0000256" key="2">
    <source>
        <dbReference type="ARBA" id="ARBA00022823"/>
    </source>
</evidence>
<comment type="subunit">
    <text evidence="3">The glycine cleavage system is composed of four proteins: P, T, L and H.</text>
</comment>
<dbReference type="InterPro" id="IPR002930">
    <property type="entry name" value="GCV_H"/>
</dbReference>
<organism evidence="6">
    <name type="scientific">Aerophobetes bacterium</name>
    <dbReference type="NCBI Taxonomy" id="2030807"/>
    <lineage>
        <taxon>Bacteria</taxon>
        <taxon>Candidatus Aerophobota</taxon>
    </lineage>
</organism>
<dbReference type="PANTHER" id="PTHR11715">
    <property type="entry name" value="GLYCINE CLEAVAGE SYSTEM H PROTEIN"/>
    <property type="match status" value="1"/>
</dbReference>
<evidence type="ECO:0000256" key="1">
    <source>
        <dbReference type="ARBA" id="ARBA00009249"/>
    </source>
</evidence>
<dbReference type="InterPro" id="IPR011053">
    <property type="entry name" value="Single_hybrid_motif"/>
</dbReference>
<gene>
    <name evidence="3 6" type="primary">gcvH</name>
    <name evidence="6" type="ORF">ENL39_03910</name>
</gene>
<feature type="domain" description="Lipoyl-binding" evidence="5">
    <location>
        <begin position="21"/>
        <end position="103"/>
    </location>
</feature>
<protein>
    <recommendedName>
        <fullName evidence="3">Glycine cleavage system H protein</fullName>
    </recommendedName>
</protein>
<dbReference type="GO" id="GO:0005960">
    <property type="term" value="C:glycine cleavage complex"/>
    <property type="evidence" value="ECO:0007669"/>
    <property type="project" value="InterPro"/>
</dbReference>
<dbReference type="NCBIfam" id="TIGR00527">
    <property type="entry name" value="gcvH"/>
    <property type="match status" value="1"/>
</dbReference>
<dbReference type="Gene3D" id="2.40.50.100">
    <property type="match status" value="1"/>
</dbReference>
<dbReference type="GO" id="GO:0005829">
    <property type="term" value="C:cytosol"/>
    <property type="evidence" value="ECO:0007669"/>
    <property type="project" value="TreeGrafter"/>
</dbReference>
<evidence type="ECO:0000313" key="6">
    <source>
        <dbReference type="EMBL" id="HHF98615.1"/>
    </source>
</evidence>
<reference evidence="6" key="1">
    <citation type="journal article" date="2020" name="mSystems">
        <title>Genome- and Community-Level Interaction Insights into Carbon Utilization and Element Cycling Functions of Hydrothermarchaeota in Hydrothermal Sediment.</title>
        <authorList>
            <person name="Zhou Z."/>
            <person name="Liu Y."/>
            <person name="Xu W."/>
            <person name="Pan J."/>
            <person name="Luo Z.H."/>
            <person name="Li M."/>
        </authorList>
    </citation>
    <scope>NUCLEOTIDE SEQUENCE [LARGE SCALE GENOMIC DNA]</scope>
    <source>
        <strain evidence="6">HyVt-92</strain>
    </source>
</reference>
<dbReference type="PROSITE" id="PS50968">
    <property type="entry name" value="BIOTINYL_LIPOYL"/>
    <property type="match status" value="1"/>
</dbReference>
<evidence type="ECO:0000259" key="5">
    <source>
        <dbReference type="PROSITE" id="PS50968"/>
    </source>
</evidence>
<comment type="cofactor">
    <cofactor evidence="3">
        <name>(R)-lipoate</name>
        <dbReference type="ChEBI" id="CHEBI:83088"/>
    </cofactor>
    <text evidence="3">Binds 1 lipoyl cofactor covalently.</text>
</comment>
<evidence type="ECO:0000256" key="3">
    <source>
        <dbReference type="HAMAP-Rule" id="MF_00272"/>
    </source>
</evidence>
<dbReference type="HAMAP" id="MF_00272">
    <property type="entry name" value="GcvH"/>
    <property type="match status" value="1"/>
</dbReference>
<dbReference type="NCBIfam" id="NF002270">
    <property type="entry name" value="PRK01202.1"/>
    <property type="match status" value="1"/>
</dbReference>
<comment type="similarity">
    <text evidence="1 3">Belongs to the GcvH family.</text>
</comment>
<dbReference type="InterPro" id="IPR000089">
    <property type="entry name" value="Biotin_lipoyl"/>
</dbReference>
<name>A0A7V5HZ61_UNCAE</name>
<dbReference type="InterPro" id="IPR003016">
    <property type="entry name" value="2-oxoA_DH_lipoyl-BS"/>
</dbReference>
<accession>A0A7V5HZ61</accession>
<dbReference type="SUPFAM" id="SSF51230">
    <property type="entry name" value="Single hybrid motif"/>
    <property type="match status" value="1"/>
</dbReference>